<feature type="repeat" description="ANK" evidence="3">
    <location>
        <begin position="151"/>
        <end position="183"/>
    </location>
</feature>
<feature type="repeat" description="ANK" evidence="3">
    <location>
        <begin position="50"/>
        <end position="83"/>
    </location>
</feature>
<dbReference type="PANTHER" id="PTHR24126:SF14">
    <property type="entry name" value="ANK_REP_REGION DOMAIN-CONTAINING PROTEIN"/>
    <property type="match status" value="1"/>
</dbReference>
<dbReference type="Pfam" id="PF00023">
    <property type="entry name" value="Ank"/>
    <property type="match status" value="1"/>
</dbReference>
<gene>
    <name evidence="5" type="ORF">N7450_011762</name>
</gene>
<proteinExistence type="predicted"/>
<keyword evidence="1" id="KW-0677">Repeat</keyword>
<feature type="repeat" description="ANK" evidence="3">
    <location>
        <begin position="255"/>
        <end position="276"/>
    </location>
</feature>
<evidence type="ECO:0000313" key="6">
    <source>
        <dbReference type="Proteomes" id="UP001216150"/>
    </source>
</evidence>
<feature type="repeat" description="ANK" evidence="3">
    <location>
        <begin position="463"/>
        <end position="486"/>
    </location>
</feature>
<evidence type="ECO:0000313" key="5">
    <source>
        <dbReference type="EMBL" id="KAJ5569276.1"/>
    </source>
</evidence>
<comment type="caution">
    <text evidence="5">The sequence shown here is derived from an EMBL/GenBank/DDBJ whole genome shotgun (WGS) entry which is preliminary data.</text>
</comment>
<feature type="repeat" description="ANK" evidence="3">
    <location>
        <begin position="428"/>
        <end position="460"/>
    </location>
</feature>
<name>A0AAD6DAJ4_9EURO</name>
<keyword evidence="4" id="KW-0732">Signal</keyword>
<evidence type="ECO:0000256" key="2">
    <source>
        <dbReference type="ARBA" id="ARBA00023043"/>
    </source>
</evidence>
<dbReference type="SUPFAM" id="SSF48403">
    <property type="entry name" value="Ankyrin repeat"/>
    <property type="match status" value="2"/>
</dbReference>
<evidence type="ECO:0000256" key="1">
    <source>
        <dbReference type="ARBA" id="ARBA00022737"/>
    </source>
</evidence>
<dbReference type="PROSITE" id="PS50297">
    <property type="entry name" value="ANK_REP_REGION"/>
    <property type="match status" value="5"/>
</dbReference>
<sequence length="555" mass="61658">MALLDLPLELLLALASCLEHPSDLLSLVLLNKHSSRIFIPFLYSFNVRFQDSSALMWASRHGRINLIERLLEEYGANPNTVDAKLRTPLFYAARIKSYQIVRALIRNGADANWQDQNRQTPLLFCLERKYLSIARDILAYFDPAVSIRDGKGRNAIWYAVAHGDIALVHALLTSGNDISTGDYKGLCPFNLAIFKQDTVVLTVLLDYAKSNCSTESWNWPHTTEHPLCAAIRYGSKECLELLISYGASVSVRNRKGRTLLHQATIHGHCDIVQMLLGYAEISLRATDTKGATALHLAARYGHTAIAKTLLASSDIEVDSRDRDGATPLCTAIRGNHQSVALQILAKGADINRYCRRRETALHHAVKNGNILLVCVLLDMEALDPNIRDRCGWAPITYAALSGSLRLLEVLLARPDIALNDVDINMTVWNKSPLFIAIEYGHIEVAKLLIGHSNRLDVNSATFLGDTALSVAAVNGHLDIVELLLQNEKLNCMAQNAFGETALQLAAREGHEAIVRCLCRDIRVRDLEGLKDAIKYAANIRLKFFLQGQYDICTKE</sequence>
<feature type="chain" id="PRO_5042072872" description="F-box domain-containing protein" evidence="4">
    <location>
        <begin position="18"/>
        <end position="555"/>
    </location>
</feature>
<feature type="repeat" description="ANK" evidence="3">
    <location>
        <begin position="323"/>
        <end position="355"/>
    </location>
</feature>
<feature type="repeat" description="ANK" evidence="3">
    <location>
        <begin position="222"/>
        <end position="254"/>
    </location>
</feature>
<feature type="repeat" description="ANK" evidence="3">
    <location>
        <begin position="289"/>
        <end position="322"/>
    </location>
</feature>
<dbReference type="PRINTS" id="PR01415">
    <property type="entry name" value="ANKYRIN"/>
</dbReference>
<feature type="repeat" description="ANK" evidence="3">
    <location>
        <begin position="84"/>
        <end position="116"/>
    </location>
</feature>
<dbReference type="PROSITE" id="PS50088">
    <property type="entry name" value="ANK_REPEAT"/>
    <property type="match status" value="9"/>
</dbReference>
<keyword evidence="6" id="KW-1185">Reference proteome</keyword>
<dbReference type="InterPro" id="IPR002110">
    <property type="entry name" value="Ankyrin_rpt"/>
</dbReference>
<dbReference type="Gene3D" id="1.25.40.20">
    <property type="entry name" value="Ankyrin repeat-containing domain"/>
    <property type="match status" value="4"/>
</dbReference>
<dbReference type="SMART" id="SM00248">
    <property type="entry name" value="ANK"/>
    <property type="match status" value="13"/>
</dbReference>
<accession>A0AAD6DAJ4</accession>
<keyword evidence="2 3" id="KW-0040">ANK repeat</keyword>
<feature type="signal peptide" evidence="4">
    <location>
        <begin position="1"/>
        <end position="17"/>
    </location>
</feature>
<dbReference type="EMBL" id="JAQJAC010000010">
    <property type="protein sequence ID" value="KAJ5569276.1"/>
    <property type="molecule type" value="Genomic_DNA"/>
</dbReference>
<dbReference type="PANTHER" id="PTHR24126">
    <property type="entry name" value="ANKYRIN REPEAT, PH AND SEC7 DOMAIN CONTAINING PROTEIN SECG-RELATED"/>
    <property type="match status" value="1"/>
</dbReference>
<reference evidence="5 6" key="1">
    <citation type="journal article" date="2023" name="IMA Fungus">
        <title>Comparative genomic study of the Penicillium genus elucidates a diverse pangenome and 15 lateral gene transfer events.</title>
        <authorList>
            <person name="Petersen C."/>
            <person name="Sorensen T."/>
            <person name="Nielsen M.R."/>
            <person name="Sondergaard T.E."/>
            <person name="Sorensen J.L."/>
            <person name="Fitzpatrick D.A."/>
            <person name="Frisvad J.C."/>
            <person name="Nielsen K.L."/>
        </authorList>
    </citation>
    <scope>NUCLEOTIDE SEQUENCE [LARGE SCALE GENOMIC DNA]</scope>
    <source>
        <strain evidence="5 6">IBT 29057</strain>
    </source>
</reference>
<dbReference type="Pfam" id="PF12796">
    <property type="entry name" value="Ank_2"/>
    <property type="match status" value="4"/>
</dbReference>
<protein>
    <recommendedName>
        <fullName evidence="7">F-box domain-containing protein</fullName>
    </recommendedName>
</protein>
<dbReference type="AlphaFoldDB" id="A0AAD6DAJ4"/>
<dbReference type="InterPro" id="IPR036770">
    <property type="entry name" value="Ankyrin_rpt-contain_sf"/>
</dbReference>
<evidence type="ECO:0000256" key="3">
    <source>
        <dbReference type="PROSITE-ProRule" id="PRU00023"/>
    </source>
</evidence>
<dbReference type="Proteomes" id="UP001216150">
    <property type="component" value="Unassembled WGS sequence"/>
</dbReference>
<evidence type="ECO:0000256" key="4">
    <source>
        <dbReference type="SAM" id="SignalP"/>
    </source>
</evidence>
<evidence type="ECO:0008006" key="7">
    <source>
        <dbReference type="Google" id="ProtNLM"/>
    </source>
</evidence>
<organism evidence="5 6">
    <name type="scientific">Penicillium hetheringtonii</name>
    <dbReference type="NCBI Taxonomy" id="911720"/>
    <lineage>
        <taxon>Eukaryota</taxon>
        <taxon>Fungi</taxon>
        <taxon>Dikarya</taxon>
        <taxon>Ascomycota</taxon>
        <taxon>Pezizomycotina</taxon>
        <taxon>Eurotiomycetes</taxon>
        <taxon>Eurotiomycetidae</taxon>
        <taxon>Eurotiales</taxon>
        <taxon>Aspergillaceae</taxon>
        <taxon>Penicillium</taxon>
    </lineage>
</organism>